<dbReference type="SUPFAM" id="SSF55729">
    <property type="entry name" value="Acyl-CoA N-acyltransferases (Nat)"/>
    <property type="match status" value="1"/>
</dbReference>
<feature type="domain" description="N-acetyltransferase" evidence="3">
    <location>
        <begin position="1"/>
        <end position="141"/>
    </location>
</feature>
<dbReference type="Gene3D" id="3.40.630.30">
    <property type="match status" value="1"/>
</dbReference>
<evidence type="ECO:0000313" key="5">
    <source>
        <dbReference type="Proteomes" id="UP000295719"/>
    </source>
</evidence>
<dbReference type="InterPro" id="IPR016181">
    <property type="entry name" value="Acyl_CoA_acyltransferase"/>
</dbReference>
<protein>
    <submittedName>
        <fullName evidence="4">Putative acetyltransferase</fullName>
    </submittedName>
</protein>
<sequence>MIRPLRHDDTEAVTALWLLSTTLAHPFISPAYWQESLPMLRDDCLPQSWSRTDEQHGVLTGFICVSRESYISALFISPLYHRQGIGNRLMAHAKRQFPMLMLEVYQLNRAARRFYRREGFRLIGRYRNEETGHLVLILQWRQRPA</sequence>
<dbReference type="InterPro" id="IPR000182">
    <property type="entry name" value="GNAT_dom"/>
</dbReference>
<evidence type="ECO:0000313" key="4">
    <source>
        <dbReference type="EMBL" id="TCV95499.1"/>
    </source>
</evidence>
<accession>A0A4V2W4E0</accession>
<evidence type="ECO:0000256" key="2">
    <source>
        <dbReference type="ARBA" id="ARBA00023315"/>
    </source>
</evidence>
<dbReference type="GO" id="GO:0016747">
    <property type="term" value="F:acyltransferase activity, transferring groups other than amino-acyl groups"/>
    <property type="evidence" value="ECO:0007669"/>
    <property type="project" value="InterPro"/>
</dbReference>
<dbReference type="RefSeq" id="WP_131865605.1">
    <property type="nucleotide sequence ID" value="NZ_SMCR01000005.1"/>
</dbReference>
<dbReference type="CDD" id="cd04301">
    <property type="entry name" value="NAT_SF"/>
    <property type="match status" value="1"/>
</dbReference>
<dbReference type="PANTHER" id="PTHR43800:SF1">
    <property type="entry name" value="PEPTIDYL-LYSINE N-ACETYLTRANSFERASE YJAB"/>
    <property type="match status" value="1"/>
</dbReference>
<keyword evidence="5" id="KW-1185">Reference proteome</keyword>
<gene>
    <name evidence="4" type="ORF">EDC52_105101</name>
</gene>
<dbReference type="Proteomes" id="UP000295719">
    <property type="component" value="Unassembled WGS sequence"/>
</dbReference>
<evidence type="ECO:0000259" key="3">
    <source>
        <dbReference type="PROSITE" id="PS51186"/>
    </source>
</evidence>
<keyword evidence="2" id="KW-0012">Acyltransferase</keyword>
<name>A0A4V2W4E0_9GAMM</name>
<dbReference type="EMBL" id="SMCR01000005">
    <property type="protein sequence ID" value="TCV95499.1"/>
    <property type="molecule type" value="Genomic_DNA"/>
</dbReference>
<dbReference type="PROSITE" id="PS51186">
    <property type="entry name" value="GNAT"/>
    <property type="match status" value="1"/>
</dbReference>
<proteinExistence type="predicted"/>
<organism evidence="4 5">
    <name type="scientific">Biostraticola tofi</name>
    <dbReference type="NCBI Taxonomy" id="466109"/>
    <lineage>
        <taxon>Bacteria</taxon>
        <taxon>Pseudomonadati</taxon>
        <taxon>Pseudomonadota</taxon>
        <taxon>Gammaproteobacteria</taxon>
        <taxon>Enterobacterales</taxon>
        <taxon>Bruguierivoracaceae</taxon>
        <taxon>Biostraticola</taxon>
    </lineage>
</organism>
<dbReference type="PANTHER" id="PTHR43800">
    <property type="entry name" value="PEPTIDYL-LYSINE N-ACETYLTRANSFERASE YJAB"/>
    <property type="match status" value="1"/>
</dbReference>
<keyword evidence="1 4" id="KW-0808">Transferase</keyword>
<dbReference type="AlphaFoldDB" id="A0A4V2W4E0"/>
<reference evidence="4 5" key="1">
    <citation type="submission" date="2019-03" db="EMBL/GenBank/DDBJ databases">
        <title>Genomic Encyclopedia of Type Strains, Phase IV (KMG-IV): sequencing the most valuable type-strain genomes for metagenomic binning, comparative biology and taxonomic classification.</title>
        <authorList>
            <person name="Goeker M."/>
        </authorList>
    </citation>
    <scope>NUCLEOTIDE SEQUENCE [LARGE SCALE GENOMIC DNA]</scope>
    <source>
        <strain evidence="4 5">DSM 19580</strain>
    </source>
</reference>
<dbReference type="OrthoDB" id="9789605at2"/>
<comment type="caution">
    <text evidence="4">The sequence shown here is derived from an EMBL/GenBank/DDBJ whole genome shotgun (WGS) entry which is preliminary data.</text>
</comment>
<evidence type="ECO:0000256" key="1">
    <source>
        <dbReference type="ARBA" id="ARBA00022679"/>
    </source>
</evidence>
<dbReference type="NCBIfam" id="NF007853">
    <property type="entry name" value="PRK10562.1"/>
    <property type="match status" value="1"/>
</dbReference>
<dbReference type="Pfam" id="PF13673">
    <property type="entry name" value="Acetyltransf_10"/>
    <property type="match status" value="1"/>
</dbReference>